<name>A0ABS3WD00_9BACL</name>
<keyword evidence="8" id="KW-1185">Reference proteome</keyword>
<evidence type="ECO:0000256" key="2">
    <source>
        <dbReference type="ARBA" id="ARBA00022475"/>
    </source>
</evidence>
<dbReference type="Proteomes" id="UP000670947">
    <property type="component" value="Unassembled WGS sequence"/>
</dbReference>
<dbReference type="InterPro" id="IPR005538">
    <property type="entry name" value="LrgA/CidA"/>
</dbReference>
<dbReference type="NCBIfam" id="NF002460">
    <property type="entry name" value="PRK01658.1"/>
    <property type="match status" value="1"/>
</dbReference>
<keyword evidence="5 6" id="KW-0472">Membrane</keyword>
<evidence type="ECO:0000313" key="7">
    <source>
        <dbReference type="EMBL" id="MBO7746159.1"/>
    </source>
</evidence>
<gene>
    <name evidence="7" type="ORF">I8J29_18270</name>
</gene>
<evidence type="ECO:0000256" key="6">
    <source>
        <dbReference type="SAM" id="Phobius"/>
    </source>
</evidence>
<evidence type="ECO:0000256" key="5">
    <source>
        <dbReference type="ARBA" id="ARBA00023136"/>
    </source>
</evidence>
<protein>
    <submittedName>
        <fullName evidence="7">CidA/LrgA family holin-like protein</fullName>
    </submittedName>
</protein>
<dbReference type="PANTHER" id="PTHR33931:SF2">
    <property type="entry name" value="HOLIN-LIKE PROTEIN CIDA"/>
    <property type="match status" value="1"/>
</dbReference>
<dbReference type="EMBL" id="JAGGDJ010000015">
    <property type="protein sequence ID" value="MBO7746159.1"/>
    <property type="molecule type" value="Genomic_DNA"/>
</dbReference>
<keyword evidence="2" id="KW-1003">Cell membrane</keyword>
<reference evidence="7 8" key="1">
    <citation type="submission" date="2021-03" db="EMBL/GenBank/DDBJ databases">
        <title>Paenibacillus artemisicola MWE-103 whole genome sequence.</title>
        <authorList>
            <person name="Ham Y.J."/>
        </authorList>
    </citation>
    <scope>NUCLEOTIDE SEQUENCE [LARGE SCALE GENOMIC DNA]</scope>
    <source>
        <strain evidence="7 8">MWE-103</strain>
    </source>
</reference>
<evidence type="ECO:0000256" key="1">
    <source>
        <dbReference type="ARBA" id="ARBA00004651"/>
    </source>
</evidence>
<feature type="transmembrane region" description="Helical" evidence="6">
    <location>
        <begin position="62"/>
        <end position="84"/>
    </location>
</feature>
<sequence length="123" mass="13529">MRKSISILFQVLFFTALARLMNELVAWLRIPVPGSILGMLLVFALIRLRVLPRRRLEGGADWLIATMLLFFIPPAVGIIAYRQLLADDGIRIALVLAAGTAVVMLCSGLIAQSIAKRKESSQP</sequence>
<keyword evidence="3 6" id="KW-0812">Transmembrane</keyword>
<comment type="subcellular location">
    <subcellularLocation>
        <location evidence="1">Cell membrane</location>
        <topology evidence="1">Multi-pass membrane protein</topology>
    </subcellularLocation>
</comment>
<dbReference type="PANTHER" id="PTHR33931">
    <property type="entry name" value="HOLIN-LIKE PROTEIN CIDA-RELATED"/>
    <property type="match status" value="1"/>
</dbReference>
<feature type="transmembrane region" description="Helical" evidence="6">
    <location>
        <begin position="28"/>
        <end position="50"/>
    </location>
</feature>
<evidence type="ECO:0000256" key="3">
    <source>
        <dbReference type="ARBA" id="ARBA00022692"/>
    </source>
</evidence>
<accession>A0ABS3WD00</accession>
<dbReference type="RefSeq" id="WP_208848953.1">
    <property type="nucleotide sequence ID" value="NZ_JAGGDJ010000015.1"/>
</dbReference>
<feature type="transmembrane region" description="Helical" evidence="6">
    <location>
        <begin position="90"/>
        <end position="111"/>
    </location>
</feature>
<organism evidence="7 8">
    <name type="scientific">Paenibacillus artemisiicola</name>
    <dbReference type="NCBI Taxonomy" id="1172618"/>
    <lineage>
        <taxon>Bacteria</taxon>
        <taxon>Bacillati</taxon>
        <taxon>Bacillota</taxon>
        <taxon>Bacilli</taxon>
        <taxon>Bacillales</taxon>
        <taxon>Paenibacillaceae</taxon>
        <taxon>Paenibacillus</taxon>
    </lineage>
</organism>
<keyword evidence="4 6" id="KW-1133">Transmembrane helix</keyword>
<proteinExistence type="predicted"/>
<evidence type="ECO:0000256" key="4">
    <source>
        <dbReference type="ARBA" id="ARBA00022989"/>
    </source>
</evidence>
<comment type="caution">
    <text evidence="7">The sequence shown here is derived from an EMBL/GenBank/DDBJ whole genome shotgun (WGS) entry which is preliminary data.</text>
</comment>
<evidence type="ECO:0000313" key="8">
    <source>
        <dbReference type="Proteomes" id="UP000670947"/>
    </source>
</evidence>
<dbReference type="Pfam" id="PF03788">
    <property type="entry name" value="LrgA"/>
    <property type="match status" value="1"/>
</dbReference>